<dbReference type="EMBL" id="LT853696">
    <property type="protein sequence ID" value="SMQ51366.1"/>
    <property type="molecule type" value="Genomic_DNA"/>
</dbReference>
<dbReference type="AlphaFoldDB" id="A0A1X7RVA3"/>
<sequence>MFAVKGWAVNSSALKPQTEPFKTGPLPQKPQKNQPTSAAANGEQKASKKRKRGDAPGPAGSEADVGKLWAKHIEGGAPDPPKKVKKAKVEGEEINRPKTKKEKKAAKAAKKAAKKPVSANDTPLGERKERKEEAEDEGGEVKEDVPQEEVKQIETGAERLERDSKVQKTVADTSNKKDNKRRKSGESRDGEGPPAAAKATTTAAAAIPPPAPAPAPAAPTLTPMQAAMRQKLISARFRHLNQTLYTEPSLKALQLFSRDPQMFEDYHSGFRQQVAVWPSNPVDTFIETIRSRGAIRLPHQKKPFKGKFAKGKKPAPEAEDSNDLKALALPRTQGVAIIADLGCGDARLAQTFRDSGEGHSLNLKVLSYDLHSPSPLVTKADISKIPTEDGSVDVAIFCLALMGTNWISFIEEAYRILHWKGELWIAEIKSRFGRVGGGKSKVVEHSVGGKRKLAALKKAEAAKQREGEEVNEQDALAVEVDGVEGAKTEETDVSAFVDVLRRRGFLLKNEAIVKNGESSVDLSNKMFVKMEFVKAATPTKGKGVPDEEERAEGKERFKKGKKFLEEEVVEVATDDEAKVLKPCLYKIR</sequence>
<feature type="compositionally biased region" description="Basic and acidic residues" evidence="10">
    <location>
        <begin position="87"/>
        <end position="96"/>
    </location>
</feature>
<organism evidence="11 12">
    <name type="scientific">Zymoseptoria tritici (strain ST99CH_3D7)</name>
    <dbReference type="NCBI Taxonomy" id="1276538"/>
    <lineage>
        <taxon>Eukaryota</taxon>
        <taxon>Fungi</taxon>
        <taxon>Dikarya</taxon>
        <taxon>Ascomycota</taxon>
        <taxon>Pezizomycotina</taxon>
        <taxon>Dothideomycetes</taxon>
        <taxon>Dothideomycetidae</taxon>
        <taxon>Mycosphaerellales</taxon>
        <taxon>Mycosphaerellaceae</taxon>
        <taxon>Zymoseptoria</taxon>
    </lineage>
</organism>
<dbReference type="Gene3D" id="3.40.50.150">
    <property type="entry name" value="Vaccinia Virus protein VP39"/>
    <property type="match status" value="1"/>
</dbReference>
<evidence type="ECO:0000256" key="9">
    <source>
        <dbReference type="RuleBase" id="RU365074"/>
    </source>
</evidence>
<dbReference type="GO" id="GO:0005730">
    <property type="term" value="C:nucleolus"/>
    <property type="evidence" value="ECO:0007669"/>
    <property type="project" value="UniProtKB-SubCell"/>
</dbReference>
<evidence type="ECO:0000256" key="7">
    <source>
        <dbReference type="ARBA" id="ARBA00023242"/>
    </source>
</evidence>
<comment type="subcellular location">
    <subcellularLocation>
        <location evidence="1 9">Nucleus</location>
        <location evidence="1 9">Nucleolus</location>
    </subcellularLocation>
</comment>
<dbReference type="PANTHER" id="PTHR12787">
    <property type="entry name" value="RIBOSOMAL RNA-PROCESSING PROTEIN 8"/>
    <property type="match status" value="1"/>
</dbReference>
<comment type="function">
    <text evidence="9">S-adenosyl-L-methionine-dependent methyltransferase that specifically methylates the N(1) position of adenine in helix 25.1 in 25S rRNA. Required both for ribosomal 40S and 60S subunits biogenesis. Required for efficient pre-rRNA cleavage at site A2.</text>
</comment>
<feature type="region of interest" description="Disordered" evidence="10">
    <location>
        <begin position="1"/>
        <end position="219"/>
    </location>
</feature>
<dbReference type="GO" id="GO:0042273">
    <property type="term" value="P:ribosomal large subunit biogenesis"/>
    <property type="evidence" value="ECO:0007669"/>
    <property type="project" value="TreeGrafter"/>
</dbReference>
<evidence type="ECO:0000256" key="10">
    <source>
        <dbReference type="SAM" id="MobiDB-lite"/>
    </source>
</evidence>
<dbReference type="Pfam" id="PF05148">
    <property type="entry name" value="Methyltransf_8"/>
    <property type="match status" value="1"/>
</dbReference>
<gene>
    <name evidence="11" type="ORF">ZT3D7_G6519</name>
</gene>
<feature type="compositionally biased region" description="Pro residues" evidence="10">
    <location>
        <begin position="207"/>
        <end position="217"/>
    </location>
</feature>
<keyword evidence="7 9" id="KW-0539">Nucleus</keyword>
<evidence type="ECO:0000313" key="12">
    <source>
        <dbReference type="Proteomes" id="UP000215127"/>
    </source>
</evidence>
<dbReference type="CDD" id="cd02440">
    <property type="entry name" value="AdoMet_MTases"/>
    <property type="match status" value="1"/>
</dbReference>
<dbReference type="Gene3D" id="1.10.10.2150">
    <property type="entry name" value="Ribosomal RNA-processing protein 8, N-terminal domain"/>
    <property type="match status" value="1"/>
</dbReference>
<dbReference type="SUPFAM" id="SSF53335">
    <property type="entry name" value="S-adenosyl-L-methionine-dependent methyltransferases"/>
    <property type="match status" value="1"/>
</dbReference>
<name>A0A1X7RVA3_ZYMT9</name>
<dbReference type="FunFam" id="1.10.10.2150:FF:000001">
    <property type="entry name" value="Ribosomal RNA-processing protein 8"/>
    <property type="match status" value="1"/>
</dbReference>
<dbReference type="InterPro" id="IPR007823">
    <property type="entry name" value="RRP8"/>
</dbReference>
<protein>
    <recommendedName>
        <fullName evidence="8 9">Ribosomal RNA-processing protein 8</fullName>
        <ecNumber evidence="9">2.1.1.-</ecNumber>
    </recommendedName>
</protein>
<keyword evidence="6 9" id="KW-0949">S-adenosyl-L-methionine</keyword>
<feature type="compositionally biased region" description="Basic and acidic residues" evidence="10">
    <location>
        <begin position="124"/>
        <end position="166"/>
    </location>
</feature>
<evidence type="ECO:0000256" key="6">
    <source>
        <dbReference type="ARBA" id="ARBA00022691"/>
    </source>
</evidence>
<evidence type="ECO:0000256" key="4">
    <source>
        <dbReference type="ARBA" id="ARBA00022603"/>
    </source>
</evidence>
<keyword evidence="12" id="KW-1185">Reference proteome</keyword>
<keyword evidence="5 9" id="KW-0808">Transferase</keyword>
<proteinExistence type="inferred from homology"/>
<feature type="compositionally biased region" description="Basic residues" evidence="10">
    <location>
        <begin position="97"/>
        <end position="114"/>
    </location>
</feature>
<reference evidence="11 12" key="1">
    <citation type="submission" date="2016-06" db="EMBL/GenBank/DDBJ databases">
        <authorList>
            <person name="Kjaerup R.B."/>
            <person name="Dalgaard T.S."/>
            <person name="Juul-Madsen H.R."/>
        </authorList>
    </citation>
    <scope>NUCLEOTIDE SEQUENCE [LARGE SCALE GENOMIC DNA]</scope>
</reference>
<dbReference type="STRING" id="1276538.A0A1X7RVA3"/>
<evidence type="ECO:0000256" key="2">
    <source>
        <dbReference type="ARBA" id="ARBA00006301"/>
    </source>
</evidence>
<keyword evidence="4 9" id="KW-0489">Methyltransferase</keyword>
<evidence type="ECO:0000313" key="11">
    <source>
        <dbReference type="EMBL" id="SMQ51366.1"/>
    </source>
</evidence>
<dbReference type="Proteomes" id="UP000215127">
    <property type="component" value="Chromosome 5"/>
</dbReference>
<keyword evidence="3 9" id="KW-0698">rRNA processing</keyword>
<evidence type="ECO:0000256" key="8">
    <source>
        <dbReference type="ARBA" id="ARBA00076672"/>
    </source>
</evidence>
<dbReference type="PANTHER" id="PTHR12787:SF0">
    <property type="entry name" value="RIBOSOMAL RNA-PROCESSING PROTEIN 8"/>
    <property type="match status" value="1"/>
</dbReference>
<feature type="compositionally biased region" description="Low complexity" evidence="10">
    <location>
        <begin position="193"/>
        <end position="206"/>
    </location>
</feature>
<dbReference type="InterPro" id="IPR029063">
    <property type="entry name" value="SAM-dependent_MTases_sf"/>
</dbReference>
<comment type="similarity">
    <text evidence="2 9">Belongs to the methyltransferase superfamily. RRP8 family.</text>
</comment>
<accession>A0A1X7RVA3</accession>
<evidence type="ECO:0000256" key="5">
    <source>
        <dbReference type="ARBA" id="ARBA00022679"/>
    </source>
</evidence>
<dbReference type="EC" id="2.1.1.-" evidence="9"/>
<dbReference type="InterPro" id="IPR042036">
    <property type="entry name" value="RRP8_N"/>
</dbReference>
<dbReference type="GO" id="GO:0016433">
    <property type="term" value="F:rRNA (adenine) methyltransferase activity"/>
    <property type="evidence" value="ECO:0007669"/>
    <property type="project" value="UniProtKB-ARBA"/>
</dbReference>
<feature type="compositionally biased region" description="Polar residues" evidence="10">
    <location>
        <begin position="30"/>
        <end position="39"/>
    </location>
</feature>
<evidence type="ECO:0000256" key="1">
    <source>
        <dbReference type="ARBA" id="ARBA00004604"/>
    </source>
</evidence>
<evidence type="ECO:0000256" key="3">
    <source>
        <dbReference type="ARBA" id="ARBA00022552"/>
    </source>
</evidence>